<reference evidence="4" key="1">
    <citation type="journal article" date="2011" name="MBio">
        <title>Novel metabolic attributes of the genus Cyanothece, comprising a group of unicellular nitrogen-fixing Cyanobacteria.</title>
        <authorList>
            <person name="Bandyopadhyay A."/>
            <person name="Elvitigala T."/>
            <person name="Welsh E."/>
            <person name="Stockel J."/>
            <person name="Liberton M."/>
            <person name="Min H."/>
            <person name="Sherman L.A."/>
            <person name="Pakrasi H.B."/>
        </authorList>
    </citation>
    <scope>NUCLEOTIDE SEQUENCE [LARGE SCALE GENOMIC DNA]</scope>
    <source>
        <strain evidence="4">PCC 7822</strain>
    </source>
</reference>
<dbReference type="EMBL" id="CP002198">
    <property type="protein sequence ID" value="ADN15534.1"/>
    <property type="molecule type" value="Genomic_DNA"/>
</dbReference>
<dbReference type="InterPro" id="IPR024983">
    <property type="entry name" value="CHAT_dom"/>
</dbReference>
<evidence type="ECO:0000313" key="3">
    <source>
        <dbReference type="EMBL" id="ADN15534.1"/>
    </source>
</evidence>
<feature type="repeat" description="TPR" evidence="1">
    <location>
        <begin position="262"/>
        <end position="295"/>
    </location>
</feature>
<feature type="domain" description="CHAT" evidence="2">
    <location>
        <begin position="599"/>
        <end position="869"/>
    </location>
</feature>
<sequence length="871" mass="97814">MRLLLIKNTAQFLMMRAKRCFAYIINFKKSQYLWVAVLTLFLVTGIHSAVGQPPVIPIAQHLLEEGRQFYRDGQFNQAIEIWKQAAETYQQQGDPLRQALSLNYLSLAYQATGQWNNAQTAINQSLELLKNRSTQETISIRAPVLNTLGSLQLAQGETENALATWQEAESLYTQLGDQEGRIGTQINQAQALQQLGLYRRSQQILTRVAQTLQSQPDSSLKASGLQSLGVALSSIGDLKNAQEILQESLAISQKLADKNSQSTTLLSLGNIMRLEDKHSQALKYYQQAADMAPDTLLQLEAQINQLSLLIKLQQWENATIVLSQIESRVPTLTPSRRSIYAIVNFASNLMEASPLLTDTRSRQLASLLASSVQAAKTLFDLRSQAYALGTLGRLYELKQQWREAQDLTEQARQLALAINADDIIYQWQWQLARLLEAQGNYPQAIAANTAAVDTLQSLRKDLVAINPDVQFSFRESVEPVYRDLIRLLLTPLTPSTPISQPHLQQARQVLESLQLAELENFFREACITAQPKQIDQIDQTAAVIYAIILKDRLAVILSLPGQPLSYYETRISQEEIENTLDLLFQSFNPAYSNQIRLQLSQQVYNWLIHPAQEKLTAAKVETLVFVLDGFLRNLPMSALYDGQNYLIEKYKIALTPGLQLLDPQALSTKNIKAILAGVSEKNEGFSALPAVETELADISREIIATKLLNQDFTRSRFTKQLEQTPFPIIHLATHGQFSSDPEETFILAWQDPIKVKDLQNLLRIRQQQNPIPIELLVLSACQTASGDKRATLGLAGMAVRSGARSTVATLWSVRDESTAQLMTEFYRSLSEQNRQTSKAAALRLAQLNLINSPQFEHPFYWAPFVLVGNWL</sequence>
<gene>
    <name evidence="3" type="ordered locus">Cyan7822_3593</name>
</gene>
<dbReference type="Proteomes" id="UP000008206">
    <property type="component" value="Chromosome"/>
</dbReference>
<dbReference type="eggNOG" id="COG0457">
    <property type="taxonomic scope" value="Bacteria"/>
</dbReference>
<dbReference type="InterPro" id="IPR011990">
    <property type="entry name" value="TPR-like_helical_dom_sf"/>
</dbReference>
<dbReference type="PROSITE" id="PS50005">
    <property type="entry name" value="TPR"/>
    <property type="match status" value="1"/>
</dbReference>
<keyword evidence="1" id="KW-0802">TPR repeat</keyword>
<protein>
    <submittedName>
        <fullName evidence="3">TPR repeat-containing protein</fullName>
    </submittedName>
</protein>
<dbReference type="AlphaFoldDB" id="E0UG33"/>
<dbReference type="Gene3D" id="1.25.40.10">
    <property type="entry name" value="Tetratricopeptide repeat domain"/>
    <property type="match status" value="3"/>
</dbReference>
<dbReference type="STRING" id="497965.Cyan7822_3593"/>
<name>E0UG33_GLOV7</name>
<dbReference type="HOGENOM" id="CLU_002404_0_0_3"/>
<dbReference type="eggNOG" id="COG4995">
    <property type="taxonomic scope" value="Bacteria"/>
</dbReference>
<organism evidence="3 4">
    <name type="scientific">Gloeothece verrucosa (strain PCC 7822)</name>
    <name type="common">Cyanothece sp. (strain PCC 7822)</name>
    <dbReference type="NCBI Taxonomy" id="497965"/>
    <lineage>
        <taxon>Bacteria</taxon>
        <taxon>Bacillati</taxon>
        <taxon>Cyanobacteriota</taxon>
        <taxon>Cyanophyceae</taxon>
        <taxon>Oscillatoriophycideae</taxon>
        <taxon>Chroococcales</taxon>
        <taxon>Aphanothecaceae</taxon>
        <taxon>Gloeothece</taxon>
        <taxon>Gloeothece verrucosa</taxon>
    </lineage>
</organism>
<dbReference type="Pfam" id="PF13424">
    <property type="entry name" value="TPR_12"/>
    <property type="match status" value="1"/>
</dbReference>
<dbReference type="PANTHER" id="PTHR10098:SF112">
    <property type="entry name" value="SLR0380 PROTEIN"/>
    <property type="match status" value="1"/>
</dbReference>
<dbReference type="RefSeq" id="WP_013323603.1">
    <property type="nucleotide sequence ID" value="NC_014501.1"/>
</dbReference>
<proteinExistence type="predicted"/>
<evidence type="ECO:0000256" key="1">
    <source>
        <dbReference type="PROSITE-ProRule" id="PRU00339"/>
    </source>
</evidence>
<dbReference type="SUPFAM" id="SSF48452">
    <property type="entry name" value="TPR-like"/>
    <property type="match status" value="3"/>
</dbReference>
<dbReference type="KEGG" id="cyj:Cyan7822_3593"/>
<evidence type="ECO:0000259" key="2">
    <source>
        <dbReference type="Pfam" id="PF12770"/>
    </source>
</evidence>
<dbReference type="Pfam" id="PF12770">
    <property type="entry name" value="CHAT"/>
    <property type="match status" value="1"/>
</dbReference>
<dbReference type="InterPro" id="IPR019734">
    <property type="entry name" value="TPR_rpt"/>
</dbReference>
<keyword evidence="4" id="KW-1185">Reference proteome</keyword>
<evidence type="ECO:0000313" key="4">
    <source>
        <dbReference type="Proteomes" id="UP000008206"/>
    </source>
</evidence>
<dbReference type="SMART" id="SM00028">
    <property type="entry name" value="TPR"/>
    <property type="match status" value="7"/>
</dbReference>
<accession>E0UG33</accession>
<dbReference type="PANTHER" id="PTHR10098">
    <property type="entry name" value="RAPSYN-RELATED"/>
    <property type="match status" value="1"/>
</dbReference>